<feature type="non-terminal residue" evidence="7">
    <location>
        <position position="256"/>
    </location>
</feature>
<dbReference type="Gene3D" id="1.10.443.10">
    <property type="entry name" value="Intergrase catalytic core"/>
    <property type="match status" value="1"/>
</dbReference>
<dbReference type="SUPFAM" id="SSF56349">
    <property type="entry name" value="DNA breaking-rejoining enzymes"/>
    <property type="match status" value="1"/>
</dbReference>
<dbReference type="GO" id="GO:0044826">
    <property type="term" value="P:viral genome integration into host DNA"/>
    <property type="evidence" value="ECO:0007669"/>
    <property type="project" value="UniProtKB-KW"/>
</dbReference>
<keyword evidence="3" id="KW-0233">DNA recombination</keyword>
<dbReference type="InterPro" id="IPR050808">
    <property type="entry name" value="Phage_Integrase"/>
</dbReference>
<keyword evidence="4" id="KW-1179">Viral genome integration</keyword>
<feature type="domain" description="Tyr recombinase" evidence="6">
    <location>
        <begin position="32"/>
        <end position="221"/>
    </location>
</feature>
<reference evidence="7" key="1">
    <citation type="journal article" date="2014" name="Front. Microbiol.">
        <title>High frequency of phylogenetically diverse reductive dehalogenase-homologous genes in deep subseafloor sedimentary metagenomes.</title>
        <authorList>
            <person name="Kawai M."/>
            <person name="Futagami T."/>
            <person name="Toyoda A."/>
            <person name="Takaki Y."/>
            <person name="Nishi S."/>
            <person name="Hori S."/>
            <person name="Arai W."/>
            <person name="Tsubouchi T."/>
            <person name="Morono Y."/>
            <person name="Uchiyama I."/>
            <person name="Ito T."/>
            <person name="Fujiyama A."/>
            <person name="Inagaki F."/>
            <person name="Takami H."/>
        </authorList>
    </citation>
    <scope>NUCLEOTIDE SEQUENCE</scope>
    <source>
        <strain evidence="7">Expedition CK06-06</strain>
    </source>
</reference>
<dbReference type="GO" id="GO:0003677">
    <property type="term" value="F:DNA binding"/>
    <property type="evidence" value="ECO:0007669"/>
    <property type="project" value="InterPro"/>
</dbReference>
<organism evidence="7">
    <name type="scientific">marine sediment metagenome</name>
    <dbReference type="NCBI Taxonomy" id="412755"/>
    <lineage>
        <taxon>unclassified sequences</taxon>
        <taxon>metagenomes</taxon>
        <taxon>ecological metagenomes</taxon>
    </lineage>
</organism>
<dbReference type="InterPro" id="IPR013762">
    <property type="entry name" value="Integrase-like_cat_sf"/>
</dbReference>
<dbReference type="PANTHER" id="PTHR30629:SF2">
    <property type="entry name" value="PROPHAGE INTEGRASE INTS-RELATED"/>
    <property type="match status" value="1"/>
</dbReference>
<dbReference type="EMBL" id="BARW01027596">
    <property type="protein sequence ID" value="GAJ16188.1"/>
    <property type="molecule type" value="Genomic_DNA"/>
</dbReference>
<comment type="similarity">
    <text evidence="1">Belongs to the 'phage' integrase family.</text>
</comment>
<dbReference type="GO" id="GO:0046718">
    <property type="term" value="P:symbiont entry into host cell"/>
    <property type="evidence" value="ECO:0007669"/>
    <property type="project" value="UniProtKB-KW"/>
</dbReference>
<comment type="caution">
    <text evidence="7">The sequence shown here is derived from an EMBL/GenBank/DDBJ whole genome shotgun (WGS) entry which is preliminary data.</text>
</comment>
<evidence type="ECO:0000256" key="3">
    <source>
        <dbReference type="ARBA" id="ARBA00023172"/>
    </source>
</evidence>
<name>X1UF95_9ZZZZ</name>
<dbReference type="InterPro" id="IPR011010">
    <property type="entry name" value="DNA_brk_join_enz"/>
</dbReference>
<dbReference type="PANTHER" id="PTHR30629">
    <property type="entry name" value="PROPHAGE INTEGRASE"/>
    <property type="match status" value="1"/>
</dbReference>
<sequence>CLKAFCAWCMKRGYLDADPLKGLAPFDMTPKTRRRLLTRDEIGRLLDVAPEHRRLVYEVAVCTGLRANELRSLTVEHLDVRRSGLYLDAEWTKNRRGGFQPLPRALAARLKAFADSGEVERLYADAKGHGLKSKRPERPLLFVPLAMTEGMNADLKKAAIPKYAPDGKVDFHALRMVYINAVIEAGANVKEAQSLARHATADLTMNVYGRTRRDRLADLAEAVGGRFLGIGNTIGAQRKVVGAATPCDDRGYVATL</sequence>
<evidence type="ECO:0000259" key="6">
    <source>
        <dbReference type="PROSITE" id="PS51898"/>
    </source>
</evidence>
<keyword evidence="2" id="KW-0229">DNA integration</keyword>
<dbReference type="GO" id="GO:0015074">
    <property type="term" value="P:DNA integration"/>
    <property type="evidence" value="ECO:0007669"/>
    <property type="project" value="UniProtKB-KW"/>
</dbReference>
<proteinExistence type="inferred from homology"/>
<dbReference type="InterPro" id="IPR002104">
    <property type="entry name" value="Integrase_catalytic"/>
</dbReference>
<evidence type="ECO:0000313" key="7">
    <source>
        <dbReference type="EMBL" id="GAJ16188.1"/>
    </source>
</evidence>
<dbReference type="AlphaFoldDB" id="X1UF95"/>
<protein>
    <recommendedName>
        <fullName evidence="6">Tyr recombinase domain-containing protein</fullName>
    </recommendedName>
</protein>
<evidence type="ECO:0000256" key="2">
    <source>
        <dbReference type="ARBA" id="ARBA00022908"/>
    </source>
</evidence>
<evidence type="ECO:0000256" key="4">
    <source>
        <dbReference type="ARBA" id="ARBA00023195"/>
    </source>
</evidence>
<evidence type="ECO:0000256" key="1">
    <source>
        <dbReference type="ARBA" id="ARBA00008857"/>
    </source>
</evidence>
<accession>X1UF95</accession>
<dbReference type="PROSITE" id="PS51898">
    <property type="entry name" value="TYR_RECOMBINASE"/>
    <property type="match status" value="1"/>
</dbReference>
<dbReference type="GO" id="GO:0075713">
    <property type="term" value="P:establishment of integrated proviral latency"/>
    <property type="evidence" value="ECO:0007669"/>
    <property type="project" value="UniProtKB-KW"/>
</dbReference>
<gene>
    <name evidence="7" type="ORF">S12H4_44744</name>
</gene>
<dbReference type="Pfam" id="PF00589">
    <property type="entry name" value="Phage_integrase"/>
    <property type="match status" value="1"/>
</dbReference>
<feature type="non-terminal residue" evidence="7">
    <location>
        <position position="1"/>
    </location>
</feature>
<evidence type="ECO:0000256" key="5">
    <source>
        <dbReference type="ARBA" id="ARBA00023296"/>
    </source>
</evidence>
<keyword evidence="5" id="KW-1160">Virus entry into host cell</keyword>
<dbReference type="GO" id="GO:0006310">
    <property type="term" value="P:DNA recombination"/>
    <property type="evidence" value="ECO:0007669"/>
    <property type="project" value="UniProtKB-KW"/>
</dbReference>